<accession>A0A9Q0GI84</accession>
<dbReference type="Proteomes" id="UP001141552">
    <property type="component" value="Unassembled WGS sequence"/>
</dbReference>
<organism evidence="1 2">
    <name type="scientific">Turnera subulata</name>
    <dbReference type="NCBI Taxonomy" id="218843"/>
    <lineage>
        <taxon>Eukaryota</taxon>
        <taxon>Viridiplantae</taxon>
        <taxon>Streptophyta</taxon>
        <taxon>Embryophyta</taxon>
        <taxon>Tracheophyta</taxon>
        <taxon>Spermatophyta</taxon>
        <taxon>Magnoliopsida</taxon>
        <taxon>eudicotyledons</taxon>
        <taxon>Gunneridae</taxon>
        <taxon>Pentapetalae</taxon>
        <taxon>rosids</taxon>
        <taxon>fabids</taxon>
        <taxon>Malpighiales</taxon>
        <taxon>Passifloraceae</taxon>
        <taxon>Turnera</taxon>
    </lineage>
</organism>
<sequence length="65" mass="7087">MLRVEAVIGHLTVPHFSMPVKFIGVRKNNNNNEQLSLSSPRASCPNLAISRPCNLDIDELAVVGC</sequence>
<protein>
    <submittedName>
        <fullName evidence="1">Uncharacterized protein</fullName>
    </submittedName>
</protein>
<proteinExistence type="predicted"/>
<dbReference type="AlphaFoldDB" id="A0A9Q0GI84"/>
<reference evidence="1" key="2">
    <citation type="journal article" date="2023" name="Plants (Basel)">
        <title>Annotation of the Turnera subulata (Passifloraceae) Draft Genome Reveals the S-Locus Evolved after the Divergence of Turneroideae from Passifloroideae in a Stepwise Manner.</title>
        <authorList>
            <person name="Henning P.M."/>
            <person name="Roalson E.H."/>
            <person name="Mir W."/>
            <person name="McCubbin A.G."/>
            <person name="Shore J.S."/>
        </authorList>
    </citation>
    <scope>NUCLEOTIDE SEQUENCE</scope>
    <source>
        <strain evidence="1">F60SS</strain>
    </source>
</reference>
<name>A0A9Q0GI84_9ROSI</name>
<evidence type="ECO:0000313" key="2">
    <source>
        <dbReference type="Proteomes" id="UP001141552"/>
    </source>
</evidence>
<gene>
    <name evidence="1" type="ORF">Tsubulata_037600</name>
</gene>
<keyword evidence="2" id="KW-1185">Reference proteome</keyword>
<evidence type="ECO:0000313" key="1">
    <source>
        <dbReference type="EMBL" id="KAJ4850347.1"/>
    </source>
</evidence>
<comment type="caution">
    <text evidence="1">The sequence shown here is derived from an EMBL/GenBank/DDBJ whole genome shotgun (WGS) entry which is preliminary data.</text>
</comment>
<reference evidence="1" key="1">
    <citation type="submission" date="2022-02" db="EMBL/GenBank/DDBJ databases">
        <authorList>
            <person name="Henning P.M."/>
            <person name="McCubbin A.G."/>
            <person name="Shore J.S."/>
        </authorList>
    </citation>
    <scope>NUCLEOTIDE SEQUENCE</scope>
    <source>
        <strain evidence="1">F60SS</strain>
        <tissue evidence="1">Leaves</tissue>
    </source>
</reference>
<dbReference type="EMBL" id="JAKUCV010000359">
    <property type="protein sequence ID" value="KAJ4850347.1"/>
    <property type="molecule type" value="Genomic_DNA"/>
</dbReference>